<keyword evidence="7" id="KW-1185">Reference proteome</keyword>
<keyword evidence="5" id="KW-0472">Membrane</keyword>
<dbReference type="EMBL" id="LBBT01000106">
    <property type="protein sequence ID" value="KKY02178.1"/>
    <property type="molecule type" value="Genomic_DNA"/>
</dbReference>
<proteinExistence type="predicted"/>
<dbReference type="Proteomes" id="UP000034407">
    <property type="component" value="Unassembled WGS sequence"/>
</dbReference>
<evidence type="ECO:0008006" key="8">
    <source>
        <dbReference type="Google" id="ProtNLM"/>
    </source>
</evidence>
<protein>
    <recommendedName>
        <fullName evidence="8">Polysaccharide biosynthesis protein</fullName>
    </recommendedName>
</protein>
<evidence type="ECO:0000256" key="4">
    <source>
        <dbReference type="ARBA" id="ARBA00022989"/>
    </source>
</evidence>
<dbReference type="PATRIC" id="fig|1629550.3.peg.389"/>
<organism evidence="6 7">
    <name type="scientific">Paraclostridium benzoelyticum</name>
    <dbReference type="NCBI Taxonomy" id="1629550"/>
    <lineage>
        <taxon>Bacteria</taxon>
        <taxon>Bacillati</taxon>
        <taxon>Bacillota</taxon>
        <taxon>Clostridia</taxon>
        <taxon>Peptostreptococcales</taxon>
        <taxon>Peptostreptococcaceae</taxon>
        <taxon>Paraclostridium</taxon>
    </lineage>
</organism>
<dbReference type="NCBIfam" id="NF041549">
    <property type="entry name" value="PssD"/>
    <property type="match status" value="1"/>
</dbReference>
<comment type="caution">
    <text evidence="6">The sequence shown here is derived from an EMBL/GenBank/DDBJ whole genome shotgun (WGS) entry which is preliminary data.</text>
</comment>
<comment type="subcellular location">
    <subcellularLocation>
        <location evidence="1">Endoplasmic reticulum membrane</location>
        <topology evidence="1">Single-pass membrane protein</topology>
    </subcellularLocation>
</comment>
<evidence type="ECO:0000256" key="3">
    <source>
        <dbReference type="ARBA" id="ARBA00022824"/>
    </source>
</evidence>
<dbReference type="InterPro" id="IPR013969">
    <property type="entry name" value="Oligosacch_biosynth_Alg14"/>
</dbReference>
<dbReference type="Pfam" id="PF08660">
    <property type="entry name" value="Alg14"/>
    <property type="match status" value="1"/>
</dbReference>
<evidence type="ECO:0000313" key="6">
    <source>
        <dbReference type="EMBL" id="KKY02178.1"/>
    </source>
</evidence>
<dbReference type="GO" id="GO:0006488">
    <property type="term" value="P:dolichol-linked oligosaccharide biosynthetic process"/>
    <property type="evidence" value="ECO:0007669"/>
    <property type="project" value="InterPro"/>
</dbReference>
<evidence type="ECO:0000256" key="5">
    <source>
        <dbReference type="ARBA" id="ARBA00023136"/>
    </source>
</evidence>
<dbReference type="GO" id="GO:0004577">
    <property type="term" value="F:N-acetylglucosaminyldiphosphodolichol N-acetylglucosaminyltransferase activity"/>
    <property type="evidence" value="ECO:0007669"/>
    <property type="project" value="TreeGrafter"/>
</dbReference>
<sequence>MEKLKICFTSSSGGHFNQLLILSEKYNEFEKFFITEKTNFSQQELKNEKKFMFNVINRKEKNFKKKFIRLSLSIFKILFKERPDLIISTGALITVPVCYIGKILGSKVIFIESFAKVNSPTLSGKLVIKIADEFIVQWKELEREYNNENKVKYGGTIY</sequence>
<dbReference type="SUPFAM" id="SSF53756">
    <property type="entry name" value="UDP-Glycosyltransferase/glycogen phosphorylase"/>
    <property type="match status" value="1"/>
</dbReference>
<keyword evidence="2" id="KW-0812">Transmembrane</keyword>
<evidence type="ECO:0000313" key="7">
    <source>
        <dbReference type="Proteomes" id="UP000034407"/>
    </source>
</evidence>
<dbReference type="AlphaFoldDB" id="A0A0M3DIK3"/>
<evidence type="ECO:0000256" key="1">
    <source>
        <dbReference type="ARBA" id="ARBA00004389"/>
    </source>
</evidence>
<dbReference type="PANTHER" id="PTHR12154:SF4">
    <property type="entry name" value="UDP-N-ACETYLGLUCOSAMINE TRANSFERASE SUBUNIT ALG14 HOMOLOG"/>
    <property type="match status" value="1"/>
</dbReference>
<keyword evidence="4" id="KW-1133">Transmembrane helix</keyword>
<dbReference type="RefSeq" id="WP_046822262.1">
    <property type="nucleotide sequence ID" value="NZ_LBBT01000106.1"/>
</dbReference>
<gene>
    <name evidence="6" type="ORF">VN21_04580</name>
</gene>
<dbReference type="Gene3D" id="3.40.50.2000">
    <property type="entry name" value="Glycogen Phosphorylase B"/>
    <property type="match status" value="1"/>
</dbReference>
<evidence type="ECO:0000256" key="2">
    <source>
        <dbReference type="ARBA" id="ARBA00022692"/>
    </source>
</evidence>
<keyword evidence="3" id="KW-0256">Endoplasmic reticulum</keyword>
<name>A0A0M3DIK3_9FIRM</name>
<reference evidence="6 7" key="1">
    <citation type="submission" date="2015-04" db="EMBL/GenBank/DDBJ databases">
        <title>Microcin producing Clostridium sp. JC272T.</title>
        <authorList>
            <person name="Jyothsna T."/>
            <person name="Sasikala C."/>
            <person name="Ramana C."/>
        </authorList>
    </citation>
    <scope>NUCLEOTIDE SEQUENCE [LARGE SCALE GENOMIC DNA]</scope>
    <source>
        <strain evidence="6 7">JC272</strain>
    </source>
</reference>
<accession>A0A0M3DIK3</accession>
<dbReference type="PANTHER" id="PTHR12154">
    <property type="entry name" value="GLYCOSYL TRANSFERASE-RELATED"/>
    <property type="match status" value="1"/>
</dbReference>